<protein>
    <submittedName>
        <fullName evidence="2">Energy-coupled thiamine transporter ThiT</fullName>
    </submittedName>
</protein>
<dbReference type="NCBIfam" id="TIGR02357">
    <property type="entry name" value="ECF_ThiT_YuaJ"/>
    <property type="match status" value="1"/>
</dbReference>
<dbReference type="AlphaFoldDB" id="A0A844BWP7"/>
<feature type="transmembrane region" description="Helical" evidence="1">
    <location>
        <begin position="6"/>
        <end position="27"/>
    </location>
</feature>
<dbReference type="GO" id="GO:0005886">
    <property type="term" value="C:plasma membrane"/>
    <property type="evidence" value="ECO:0007669"/>
    <property type="project" value="InterPro"/>
</dbReference>
<name>A0A844BWP7_9LACT</name>
<evidence type="ECO:0000313" key="3">
    <source>
        <dbReference type="Proteomes" id="UP000469870"/>
    </source>
</evidence>
<feature type="transmembrane region" description="Helical" evidence="1">
    <location>
        <begin position="111"/>
        <end position="129"/>
    </location>
</feature>
<dbReference type="InterPro" id="IPR012651">
    <property type="entry name" value="Thia_Transptr_ThiT"/>
</dbReference>
<dbReference type="Pfam" id="PF09515">
    <property type="entry name" value="Thia_YuaJ"/>
    <property type="match status" value="1"/>
</dbReference>
<evidence type="ECO:0000313" key="2">
    <source>
        <dbReference type="EMBL" id="MRI82582.1"/>
    </source>
</evidence>
<sequence length="187" mass="20306">MQKNSLTVYIEAGVIATLAFIISLFPIEGTGFDIALGSIPITLFGLRRGWKAGIFTGLLWGLLTIILGGASIIHPIQVVLDYPVAFAFNGLAGIVAPALQQATASGNQKKATYYIFLSTFIGTLARYFWHFITGVYYWGRFAPEGWSVGFYSFVFNGGSVIVTTVIAGLALLLLYRQARHLFVGELA</sequence>
<comment type="caution">
    <text evidence="2">The sequence shown here is derived from an EMBL/GenBank/DDBJ whole genome shotgun (WGS) entry which is preliminary data.</text>
</comment>
<dbReference type="GO" id="GO:0015234">
    <property type="term" value="F:thiamine transmembrane transporter activity"/>
    <property type="evidence" value="ECO:0007669"/>
    <property type="project" value="InterPro"/>
</dbReference>
<reference evidence="2 3" key="1">
    <citation type="submission" date="2019-11" db="EMBL/GenBank/DDBJ databases">
        <title>Characterisation of Fundicoccus ignavus gen. nov. sp. nov., a novel genus of the family Aerococcaceae isolated from bulk tank milk.</title>
        <authorList>
            <person name="Siebert A."/>
            <person name="Huptas C."/>
            <person name="Wenning M."/>
            <person name="Scherer S."/>
            <person name="Doll E.V."/>
        </authorList>
    </citation>
    <scope>NUCLEOTIDE SEQUENCE [LARGE SCALE GENOMIC DNA]</scope>
    <source>
        <strain evidence="2 3">DSM 109653</strain>
    </source>
</reference>
<keyword evidence="1" id="KW-0812">Transmembrane</keyword>
<keyword evidence="1" id="KW-1133">Transmembrane helix</keyword>
<dbReference type="EMBL" id="WJQR01000014">
    <property type="protein sequence ID" value="MRI82582.1"/>
    <property type="molecule type" value="Genomic_DNA"/>
</dbReference>
<dbReference type="Proteomes" id="UP000469870">
    <property type="component" value="Unassembled WGS sequence"/>
</dbReference>
<keyword evidence="1" id="KW-0472">Membrane</keyword>
<feature type="transmembrane region" description="Helical" evidence="1">
    <location>
        <begin position="149"/>
        <end position="175"/>
    </location>
</feature>
<organism evidence="2 3">
    <name type="scientific">Fundicoccus ignavus</name>
    <dbReference type="NCBI Taxonomy" id="2664442"/>
    <lineage>
        <taxon>Bacteria</taxon>
        <taxon>Bacillati</taxon>
        <taxon>Bacillota</taxon>
        <taxon>Bacilli</taxon>
        <taxon>Lactobacillales</taxon>
        <taxon>Aerococcaceae</taxon>
        <taxon>Fundicoccus</taxon>
    </lineage>
</organism>
<accession>A0A844BWP7</accession>
<evidence type="ECO:0000256" key="1">
    <source>
        <dbReference type="SAM" id="Phobius"/>
    </source>
</evidence>
<proteinExistence type="predicted"/>
<dbReference type="RefSeq" id="WP_153862653.1">
    <property type="nucleotide sequence ID" value="NZ_WJQR01000014.1"/>
</dbReference>
<gene>
    <name evidence="2" type="primary">thiT</name>
    <name evidence="2" type="ORF">GIY11_11235</name>
</gene>
<feature type="transmembrane region" description="Helical" evidence="1">
    <location>
        <begin position="52"/>
        <end position="76"/>
    </location>
</feature>
<dbReference type="Gene3D" id="1.10.1760.20">
    <property type="match status" value="1"/>
</dbReference>